<evidence type="ECO:0000256" key="6">
    <source>
        <dbReference type="RuleBase" id="RU361157"/>
    </source>
</evidence>
<evidence type="ECO:0000313" key="9">
    <source>
        <dbReference type="Proteomes" id="UP001612741"/>
    </source>
</evidence>
<dbReference type="InterPro" id="IPR047817">
    <property type="entry name" value="ABC2_TM_bact-type"/>
</dbReference>
<dbReference type="Pfam" id="PF01061">
    <property type="entry name" value="ABC2_membrane"/>
    <property type="match status" value="1"/>
</dbReference>
<organism evidence="8 9">
    <name type="scientific">Nonomuraea typhae</name>
    <dbReference type="NCBI Taxonomy" id="2603600"/>
    <lineage>
        <taxon>Bacteria</taxon>
        <taxon>Bacillati</taxon>
        <taxon>Actinomycetota</taxon>
        <taxon>Actinomycetes</taxon>
        <taxon>Streptosporangiales</taxon>
        <taxon>Streptosporangiaceae</taxon>
        <taxon>Nonomuraea</taxon>
    </lineage>
</organism>
<proteinExistence type="inferred from homology"/>
<keyword evidence="5" id="KW-0046">Antibiotic resistance</keyword>
<keyword evidence="6" id="KW-1003">Cell membrane</keyword>
<evidence type="ECO:0000259" key="7">
    <source>
        <dbReference type="PROSITE" id="PS51012"/>
    </source>
</evidence>
<comment type="caution">
    <text evidence="8">The sequence shown here is derived from an EMBL/GenBank/DDBJ whole genome shotgun (WGS) entry which is preliminary data.</text>
</comment>
<feature type="transmembrane region" description="Helical" evidence="6">
    <location>
        <begin position="229"/>
        <end position="247"/>
    </location>
</feature>
<dbReference type="Proteomes" id="UP001612741">
    <property type="component" value="Unassembled WGS sequence"/>
</dbReference>
<gene>
    <name evidence="8" type="ORF">ACIBG2_36795</name>
</gene>
<dbReference type="PANTHER" id="PTHR43027:SF2">
    <property type="entry name" value="TRANSPORT PERMEASE PROTEIN"/>
    <property type="match status" value="1"/>
</dbReference>
<keyword evidence="9" id="KW-1185">Reference proteome</keyword>
<dbReference type="EMBL" id="JBITGY010000011">
    <property type="protein sequence ID" value="MFI6502987.1"/>
    <property type="molecule type" value="Genomic_DNA"/>
</dbReference>
<evidence type="ECO:0000256" key="2">
    <source>
        <dbReference type="ARBA" id="ARBA00022692"/>
    </source>
</evidence>
<dbReference type="InterPro" id="IPR052902">
    <property type="entry name" value="ABC-2_transporter"/>
</dbReference>
<sequence>MSALNSATWRLIKTETTLSIRDKVAPLWGVGCPLLVLIILGAVPALKEPLQGAGGLTAFDVYVPVMILFALAIVALTALPATLAGYRENGVLRRMQSTPVGPARVLAAQLVANLALAAVAMVLFLVVAGLGFGVEPPRNPAGFALAWLLAAAALLSIGLLVTALAPGRGPASAIGTMLFFPLMFFAGLWVPIANMPPLLQGISHYTPLGAGMQAFQDAYLGAFPAAQPLLILAAYAAGCALAAVRWFRWQ</sequence>
<evidence type="ECO:0000256" key="5">
    <source>
        <dbReference type="ARBA" id="ARBA00023251"/>
    </source>
</evidence>
<protein>
    <recommendedName>
        <fullName evidence="6">Transport permease protein</fullName>
    </recommendedName>
</protein>
<feature type="transmembrane region" description="Helical" evidence="6">
    <location>
        <begin position="61"/>
        <end position="84"/>
    </location>
</feature>
<comment type="subcellular location">
    <subcellularLocation>
        <location evidence="6">Cell membrane</location>
        <topology evidence="6">Multi-pass membrane protein</topology>
    </subcellularLocation>
    <subcellularLocation>
        <location evidence="1">Membrane</location>
        <topology evidence="1">Multi-pass membrane protein</topology>
    </subcellularLocation>
</comment>
<reference evidence="8 9" key="1">
    <citation type="submission" date="2024-10" db="EMBL/GenBank/DDBJ databases">
        <title>The Natural Products Discovery Center: Release of the First 8490 Sequenced Strains for Exploring Actinobacteria Biosynthetic Diversity.</title>
        <authorList>
            <person name="Kalkreuter E."/>
            <person name="Kautsar S.A."/>
            <person name="Yang D."/>
            <person name="Bader C.D."/>
            <person name="Teijaro C.N."/>
            <person name="Fluegel L."/>
            <person name="Davis C.M."/>
            <person name="Simpson J.R."/>
            <person name="Lauterbach L."/>
            <person name="Steele A.D."/>
            <person name="Gui C."/>
            <person name="Meng S."/>
            <person name="Li G."/>
            <person name="Viehrig K."/>
            <person name="Ye F."/>
            <person name="Su P."/>
            <person name="Kiefer A.F."/>
            <person name="Nichols A."/>
            <person name="Cepeda A.J."/>
            <person name="Yan W."/>
            <person name="Fan B."/>
            <person name="Jiang Y."/>
            <person name="Adhikari A."/>
            <person name="Zheng C.-J."/>
            <person name="Schuster L."/>
            <person name="Cowan T.M."/>
            <person name="Smanski M.J."/>
            <person name="Chevrette M.G."/>
            <person name="De Carvalho L.P.S."/>
            <person name="Shen B."/>
        </authorList>
    </citation>
    <scope>NUCLEOTIDE SEQUENCE [LARGE SCALE GENOMIC DNA]</scope>
    <source>
        <strain evidence="8 9">NPDC050545</strain>
    </source>
</reference>
<evidence type="ECO:0000313" key="8">
    <source>
        <dbReference type="EMBL" id="MFI6502987.1"/>
    </source>
</evidence>
<keyword evidence="3 6" id="KW-1133">Transmembrane helix</keyword>
<dbReference type="PRINTS" id="PR00164">
    <property type="entry name" value="ABC2TRNSPORT"/>
</dbReference>
<dbReference type="RefSeq" id="WP_397088698.1">
    <property type="nucleotide sequence ID" value="NZ_JBITGY010000011.1"/>
</dbReference>
<evidence type="ECO:0000256" key="1">
    <source>
        <dbReference type="ARBA" id="ARBA00004141"/>
    </source>
</evidence>
<accession>A0ABW7Z496</accession>
<evidence type="ECO:0000256" key="3">
    <source>
        <dbReference type="ARBA" id="ARBA00022989"/>
    </source>
</evidence>
<evidence type="ECO:0000256" key="4">
    <source>
        <dbReference type="ARBA" id="ARBA00023136"/>
    </source>
</evidence>
<keyword evidence="2 6" id="KW-0812">Transmembrane</keyword>
<dbReference type="PROSITE" id="PS51012">
    <property type="entry name" value="ABC_TM2"/>
    <property type="match status" value="1"/>
</dbReference>
<feature type="transmembrane region" description="Helical" evidence="6">
    <location>
        <begin position="27"/>
        <end position="46"/>
    </location>
</feature>
<dbReference type="InterPro" id="IPR013525">
    <property type="entry name" value="ABC2_TM"/>
</dbReference>
<dbReference type="PIRSF" id="PIRSF006648">
    <property type="entry name" value="DrrB"/>
    <property type="match status" value="1"/>
</dbReference>
<feature type="domain" description="ABC transmembrane type-2" evidence="7">
    <location>
        <begin position="24"/>
        <end position="250"/>
    </location>
</feature>
<comment type="similarity">
    <text evidence="6">Belongs to the ABC-2 integral membrane protein family.</text>
</comment>
<feature type="transmembrane region" description="Helical" evidence="6">
    <location>
        <begin position="144"/>
        <end position="165"/>
    </location>
</feature>
<dbReference type="PANTHER" id="PTHR43027">
    <property type="entry name" value="DOXORUBICIN RESISTANCE ABC TRANSPORTER PERMEASE PROTEIN DRRC-RELATED"/>
    <property type="match status" value="1"/>
</dbReference>
<keyword evidence="4 6" id="KW-0472">Membrane</keyword>
<keyword evidence="6" id="KW-0813">Transport</keyword>
<name>A0ABW7Z496_9ACTN</name>
<feature type="transmembrane region" description="Helical" evidence="6">
    <location>
        <begin position="172"/>
        <end position="192"/>
    </location>
</feature>
<feature type="transmembrane region" description="Helical" evidence="6">
    <location>
        <begin position="105"/>
        <end position="132"/>
    </location>
</feature>
<dbReference type="InterPro" id="IPR000412">
    <property type="entry name" value="ABC_2_transport"/>
</dbReference>